<keyword evidence="2 9" id="KW-0813">Transport</keyword>
<feature type="transmembrane region" description="Helical" evidence="9">
    <location>
        <begin position="955"/>
        <end position="979"/>
    </location>
</feature>
<comment type="caution">
    <text evidence="9">Lacks conserved residue(s) required for the propagation of feature annotation.</text>
</comment>
<dbReference type="GO" id="GO:0043952">
    <property type="term" value="P:protein transport by the Sec complex"/>
    <property type="evidence" value="ECO:0007669"/>
    <property type="project" value="UniProtKB-UniRule"/>
</dbReference>
<dbReference type="PANTHER" id="PTHR30081">
    <property type="entry name" value="PROTEIN-EXPORT MEMBRANE PROTEIN SEC"/>
    <property type="match status" value="1"/>
</dbReference>
<comment type="similarity">
    <text evidence="10">Belongs to the SecD/SecF family. SecF subfamily.</text>
</comment>
<dbReference type="HAMAP" id="MF_01464_B">
    <property type="entry name" value="SecF_B"/>
    <property type="match status" value="1"/>
</dbReference>
<evidence type="ECO:0000256" key="3">
    <source>
        <dbReference type="ARBA" id="ARBA00022475"/>
    </source>
</evidence>
<evidence type="ECO:0000256" key="10">
    <source>
        <dbReference type="HAMAP-Rule" id="MF_01464"/>
    </source>
</evidence>
<dbReference type="Pfam" id="PF22599">
    <property type="entry name" value="SecDF_P1_head"/>
    <property type="match status" value="1"/>
</dbReference>
<comment type="subunit">
    <text evidence="9">Forms a complex with SecF. Part of the essential Sec protein translocation apparatus which comprises SecA, SecYEG and auxiliary proteins SecDF. Other proteins may also be involved.</text>
</comment>
<evidence type="ECO:0000313" key="14">
    <source>
        <dbReference type="EMBL" id="TCC89356.1"/>
    </source>
</evidence>
<comment type="caution">
    <text evidence="14">The sequence shown here is derived from an EMBL/GenBank/DDBJ whole genome shotgun (WGS) entry which is preliminary data.</text>
</comment>
<dbReference type="PRINTS" id="PR01755">
    <property type="entry name" value="SECFTRNLCASE"/>
</dbReference>
<protein>
    <recommendedName>
        <fullName evidence="9 10">Multifunctional fusion protein</fullName>
    </recommendedName>
    <domain>
        <recommendedName>
            <fullName evidence="9">Protein translocase subunit SecD</fullName>
        </recommendedName>
    </domain>
    <domain>
        <recommendedName>
            <fullName evidence="10">Protein-export membrane protein SecF</fullName>
        </recommendedName>
    </domain>
</protein>
<feature type="domain" description="Protein export membrane protein SecD/SecF C-terminal" evidence="11">
    <location>
        <begin position="490"/>
        <end position="659"/>
    </location>
</feature>
<evidence type="ECO:0000256" key="7">
    <source>
        <dbReference type="ARBA" id="ARBA00023010"/>
    </source>
</evidence>
<dbReference type="InterPro" id="IPR054384">
    <property type="entry name" value="SecDF_P1_head"/>
</dbReference>
<keyword evidence="8 9" id="KW-0472">Membrane</keyword>
<accession>A0A4V2MI81</accession>
<dbReference type="FunFam" id="1.20.1640.10:FF:000004">
    <property type="entry name" value="Protein translocase subunit SecD"/>
    <property type="match status" value="1"/>
</dbReference>
<dbReference type="Gene3D" id="3.30.1360.200">
    <property type="match status" value="1"/>
</dbReference>
<evidence type="ECO:0000256" key="5">
    <source>
        <dbReference type="ARBA" id="ARBA00022927"/>
    </source>
</evidence>
<sequence>MQGKGFIKFMAILLGIVCLYSLSFNLVTYNVEKDAKAYAKGDTIKEKAYLDSMATQPVYPVFGLTYQQVKGKEINLGLDLKGGMNVTMEISLAELTKSLANNTTDANFNEALRNAQAKLNAGGSDFISLFVSEYEKLVPNGKLADFFSTQDNAAQLKANASNADVKSFLSKEANSAIDRSFIILRSRIDGFGMVSPNMQKQEGSNRIFIEMPGVQDKERVRKLLQGSAELQFWQVYQNPEVYGILDNINKTLAASLKDTATVAPVAKATDTAKTDNKLAGLGKLNKKDTSATAKNVDAAKASPLIGTLLEIQAYKDQNGQIQLAPGAVVGTVLQKDTAKVMAYFAKPEIKPLIPGTLKFMWGLKPKDGTKRFDLYAIKVTSMDGKPALGGDAISNARSDYGEGNKPQVSMNMTADGAAKWKKITAEAAGIPDDHSDDKAIAIVLDNTVYTAPTVNGEIPNGSSVISGSFTIDDTKDLANILKAGKLPAPAKIVSDFVVGPSLGQQAIDSGLASFVIAFVVILAFMALYYNKAGWIANLALLINLFFIMGVLAAFGAVLTLPGIAGIVLTIGLSVDANILIFERVREELAHGKSTGVAIKEGFKHAMSSIIDSNVTLFILGAILAIFGTGPVRGFAVTLMVGIVTSLFAAVLISRVIFESLIAKKANISFDNQFTRNAFKNIAFNFVGRRKLYYIISTVIIIAGIGFYVKNGGLNLGVDFKGGRTYIVKFDKPMSTEEVAHKLVPHFEGEEALVKTAGTDNSLKITTPYHIQDQDQGADKLVENALVKGLNETGAKFTIESQQKVTPTIASDIIYGAYGAIIFSCIVMFIYILVRFKKWQYGLGAVIALFHDVLLVLSFYTILDGVLPFPLEIGQDFIAAILTVMGYTMTETVVVFDRIREKLGESGKTDVYGAERDTLINFALNSTLSRTILTSLTVFFVLLVIFIFGGDSIRGFIFALLIGRIIGTYSSLCISTPIVIDLSKNEAKKA</sequence>
<evidence type="ECO:0000256" key="8">
    <source>
        <dbReference type="ARBA" id="ARBA00023136"/>
    </source>
</evidence>
<proteinExistence type="inferred from homology"/>
<feature type="transmembrane region" description="Helical" evidence="9">
    <location>
        <begin position="510"/>
        <end position="529"/>
    </location>
</feature>
<dbReference type="Gene3D" id="1.20.1640.10">
    <property type="entry name" value="Multidrug efflux transporter AcrB transmembrane domain"/>
    <property type="match status" value="2"/>
</dbReference>
<evidence type="ECO:0000256" key="2">
    <source>
        <dbReference type="ARBA" id="ARBA00022448"/>
    </source>
</evidence>
<feature type="transmembrane region" description="Helical" evidence="9">
    <location>
        <begin position="563"/>
        <end position="584"/>
    </location>
</feature>
<evidence type="ECO:0000256" key="4">
    <source>
        <dbReference type="ARBA" id="ARBA00022692"/>
    </source>
</evidence>
<comment type="subunit">
    <text evidence="10">Forms a complex with SecD. Part of the essential Sec protein translocation apparatus which comprises SecA, SecYEG and auxiliary proteins SecDF. Other proteins may also be involved.</text>
</comment>
<evidence type="ECO:0000259" key="12">
    <source>
        <dbReference type="Pfam" id="PF21760"/>
    </source>
</evidence>
<dbReference type="SUPFAM" id="SSF82866">
    <property type="entry name" value="Multidrug efflux transporter AcrB transmembrane domain"/>
    <property type="match status" value="2"/>
</dbReference>
<gene>
    <name evidence="10" type="primary">secF</name>
    <name evidence="9" type="synonym">secD</name>
    <name evidence="14" type="ORF">EZ428_16810</name>
</gene>
<keyword evidence="5 9" id="KW-0653">Protein transport</keyword>
<dbReference type="Pfam" id="PF02355">
    <property type="entry name" value="SecD_SecF_C"/>
    <property type="match status" value="2"/>
</dbReference>
<organism evidence="14 15">
    <name type="scientific">Pedobacter frigiditerrae</name>
    <dbReference type="NCBI Taxonomy" id="2530452"/>
    <lineage>
        <taxon>Bacteria</taxon>
        <taxon>Pseudomonadati</taxon>
        <taxon>Bacteroidota</taxon>
        <taxon>Sphingobacteriia</taxon>
        <taxon>Sphingobacteriales</taxon>
        <taxon>Sphingobacteriaceae</taxon>
        <taxon>Pedobacter</taxon>
    </lineage>
</organism>
<keyword evidence="6 9" id="KW-1133">Transmembrane helix</keyword>
<dbReference type="RefSeq" id="WP_131554343.1">
    <property type="nucleotide sequence ID" value="NZ_SJSK01000004.1"/>
</dbReference>
<feature type="transmembrane region" description="Helical" evidence="9">
    <location>
        <begin position="812"/>
        <end position="833"/>
    </location>
</feature>
<dbReference type="PANTHER" id="PTHR30081:SF1">
    <property type="entry name" value="PROTEIN TRANSLOCASE SUBUNIT SECD"/>
    <property type="match status" value="1"/>
</dbReference>
<dbReference type="InterPro" id="IPR022646">
    <property type="entry name" value="SecD/SecF_CS"/>
</dbReference>
<dbReference type="InterPro" id="IPR048634">
    <property type="entry name" value="SecD_SecF_C"/>
</dbReference>
<dbReference type="InterPro" id="IPR005791">
    <property type="entry name" value="SecD"/>
</dbReference>
<dbReference type="GO" id="GO:0006605">
    <property type="term" value="P:protein targeting"/>
    <property type="evidence" value="ECO:0007669"/>
    <property type="project" value="UniProtKB-UniRule"/>
</dbReference>
<evidence type="ECO:0000256" key="9">
    <source>
        <dbReference type="HAMAP-Rule" id="MF_01463"/>
    </source>
</evidence>
<feature type="domain" description="Protein translocase subunit SecDF P1" evidence="12">
    <location>
        <begin position="178"/>
        <end position="235"/>
    </location>
</feature>
<feature type="transmembrane region" description="Helical" evidence="9">
    <location>
        <begin position="633"/>
        <end position="657"/>
    </location>
</feature>
<comment type="subcellular location">
    <subcellularLocation>
        <location evidence="1 9">Cell membrane</location>
        <topology evidence="1 9">Multi-pass membrane protein</topology>
    </subcellularLocation>
</comment>
<feature type="transmembrane region" description="Helical" evidence="9">
    <location>
        <begin position="876"/>
        <end position="895"/>
    </location>
</feature>
<name>A0A4V2MI81_9SPHI</name>
<dbReference type="GO" id="GO:0015450">
    <property type="term" value="F:protein-transporting ATPase activity"/>
    <property type="evidence" value="ECO:0007669"/>
    <property type="project" value="InterPro"/>
</dbReference>
<dbReference type="Pfam" id="PF21760">
    <property type="entry name" value="SecD_1st"/>
    <property type="match status" value="1"/>
</dbReference>
<dbReference type="GO" id="GO:0065002">
    <property type="term" value="P:intracellular protein transmembrane transport"/>
    <property type="evidence" value="ECO:0007669"/>
    <property type="project" value="UniProtKB-UniRule"/>
</dbReference>
<dbReference type="NCBIfam" id="TIGR01129">
    <property type="entry name" value="secD"/>
    <property type="match status" value="1"/>
</dbReference>
<dbReference type="InterPro" id="IPR048631">
    <property type="entry name" value="SecD_1st"/>
</dbReference>
<evidence type="ECO:0000313" key="15">
    <source>
        <dbReference type="Proteomes" id="UP000292884"/>
    </source>
</evidence>
<dbReference type="NCBIfam" id="NF009585">
    <property type="entry name" value="PRK13024.1-5"/>
    <property type="match status" value="1"/>
</dbReference>
<keyword evidence="7 9" id="KW-0811">Translocation</keyword>
<dbReference type="GO" id="GO:0005886">
    <property type="term" value="C:plasma membrane"/>
    <property type="evidence" value="ECO:0007669"/>
    <property type="project" value="UniProtKB-SubCell"/>
</dbReference>
<dbReference type="InterPro" id="IPR005665">
    <property type="entry name" value="SecF_bac"/>
</dbReference>
<keyword evidence="3 9" id="KW-1003">Cell membrane</keyword>
<evidence type="ECO:0000259" key="13">
    <source>
        <dbReference type="Pfam" id="PF22599"/>
    </source>
</evidence>
<dbReference type="HAMAP" id="MF_01463_B">
    <property type="entry name" value="SecD_B"/>
    <property type="match status" value="1"/>
</dbReference>
<evidence type="ECO:0000259" key="11">
    <source>
        <dbReference type="Pfam" id="PF02355"/>
    </source>
</evidence>
<dbReference type="InterPro" id="IPR022645">
    <property type="entry name" value="SecD/SecF_bac"/>
</dbReference>
<evidence type="ECO:0000256" key="6">
    <source>
        <dbReference type="ARBA" id="ARBA00022989"/>
    </source>
</evidence>
<reference evidence="14 15" key="1">
    <citation type="submission" date="2019-02" db="EMBL/GenBank/DDBJ databases">
        <title>Pedobacter sp. RP-1-13 sp. nov., isolated from Arctic soil.</title>
        <authorList>
            <person name="Dahal R.H."/>
        </authorList>
    </citation>
    <scope>NUCLEOTIDE SEQUENCE [LARGE SCALE GENOMIC DNA]</scope>
    <source>
        <strain evidence="14 15">RP-1-13</strain>
    </source>
</reference>
<dbReference type="InterPro" id="IPR055344">
    <property type="entry name" value="SecD_SecF_C_bact"/>
</dbReference>
<feature type="domain" description="SecDF P1 head subdomain" evidence="13">
    <location>
        <begin position="384"/>
        <end position="488"/>
    </location>
</feature>
<dbReference type="InterPro" id="IPR022813">
    <property type="entry name" value="SecD/SecF_arch_bac"/>
</dbReference>
<feature type="transmembrane region" description="Helical" evidence="9">
    <location>
        <begin position="691"/>
        <end position="708"/>
    </location>
</feature>
<feature type="transmembrane region" description="Helical" evidence="9">
    <location>
        <begin position="931"/>
        <end position="949"/>
    </location>
</feature>
<dbReference type="OrthoDB" id="9805019at2"/>
<dbReference type="Gene3D" id="3.30.70.3220">
    <property type="match status" value="1"/>
</dbReference>
<feature type="transmembrane region" description="Helical" evidence="9">
    <location>
        <begin position="605"/>
        <end position="627"/>
    </location>
</feature>
<feature type="transmembrane region" description="Helical" evidence="9">
    <location>
        <begin position="536"/>
        <end position="557"/>
    </location>
</feature>
<keyword evidence="15" id="KW-1185">Reference proteome</keyword>
<dbReference type="Pfam" id="PF07549">
    <property type="entry name" value="Sec_GG"/>
    <property type="match status" value="2"/>
</dbReference>
<evidence type="ECO:0000256" key="1">
    <source>
        <dbReference type="ARBA" id="ARBA00004651"/>
    </source>
</evidence>
<keyword evidence="4 9" id="KW-0812">Transmembrane</keyword>
<comment type="function">
    <text evidence="9">Part of the Sec protein translocase complex. Interacts with the SecYEG preprotein conducting channel. SecDF uses the proton motive force (PMF) to complete protein translocation after the ATP-dependent function of SecA.</text>
</comment>
<dbReference type="AlphaFoldDB" id="A0A4V2MI81"/>
<dbReference type="EMBL" id="SJSK01000004">
    <property type="protein sequence ID" value="TCC89356.1"/>
    <property type="molecule type" value="Genomic_DNA"/>
</dbReference>
<dbReference type="NCBIfam" id="TIGR00916">
    <property type="entry name" value="2A0604s01"/>
    <property type="match status" value="1"/>
</dbReference>
<dbReference type="NCBIfam" id="TIGR00966">
    <property type="entry name" value="transloc_SecF"/>
    <property type="match status" value="1"/>
</dbReference>
<feature type="domain" description="Protein export membrane protein SecD/SecF C-terminal" evidence="11">
    <location>
        <begin position="789"/>
        <end position="983"/>
    </location>
</feature>
<dbReference type="Proteomes" id="UP000292884">
    <property type="component" value="Unassembled WGS sequence"/>
</dbReference>
<comment type="similarity">
    <text evidence="9">Belongs to the SecD/SecF family. SecD subfamily.</text>
</comment>
<feature type="transmembrane region" description="Helical" evidence="9">
    <location>
        <begin position="840"/>
        <end position="861"/>
    </location>
</feature>